<feature type="transmembrane region" description="Helical" evidence="7">
    <location>
        <begin position="172"/>
        <end position="192"/>
    </location>
</feature>
<feature type="transmembrane region" description="Helical" evidence="7">
    <location>
        <begin position="368"/>
        <end position="397"/>
    </location>
</feature>
<name>A0A3E4VWV5_9BACT</name>
<evidence type="ECO:0000256" key="1">
    <source>
        <dbReference type="ARBA" id="ARBA00004651"/>
    </source>
</evidence>
<dbReference type="PANTHER" id="PTHR30250:SF10">
    <property type="entry name" value="LIPOPOLYSACCHARIDE BIOSYNTHESIS PROTEIN WZXC"/>
    <property type="match status" value="1"/>
</dbReference>
<dbReference type="AlphaFoldDB" id="A0A3E4VWV5"/>
<evidence type="ECO:0000256" key="4">
    <source>
        <dbReference type="ARBA" id="ARBA00022692"/>
    </source>
</evidence>
<evidence type="ECO:0000313" key="8">
    <source>
        <dbReference type="EMBL" id="RGM34426.1"/>
    </source>
</evidence>
<dbReference type="CDD" id="cd13127">
    <property type="entry name" value="MATE_tuaB_like"/>
    <property type="match status" value="1"/>
</dbReference>
<evidence type="ECO:0000313" key="9">
    <source>
        <dbReference type="Proteomes" id="UP000260780"/>
    </source>
</evidence>
<feature type="transmembrane region" description="Helical" evidence="7">
    <location>
        <begin position="290"/>
        <end position="312"/>
    </location>
</feature>
<feature type="transmembrane region" description="Helical" evidence="7">
    <location>
        <begin position="21"/>
        <end position="39"/>
    </location>
</feature>
<keyword evidence="5 7" id="KW-1133">Transmembrane helix</keyword>
<evidence type="ECO:0000256" key="2">
    <source>
        <dbReference type="ARBA" id="ARBA00007430"/>
    </source>
</evidence>
<dbReference type="InterPro" id="IPR050833">
    <property type="entry name" value="Poly_Biosynth_Transport"/>
</dbReference>
<dbReference type="RefSeq" id="WP_117748604.1">
    <property type="nucleotide sequence ID" value="NZ_CAUDCD010000040.1"/>
</dbReference>
<dbReference type="EMBL" id="QSTF01000069">
    <property type="protein sequence ID" value="RGM34426.1"/>
    <property type="molecule type" value="Genomic_DNA"/>
</dbReference>
<sequence length="476" mass="53485">MSKSIKKTLLTGVIWSSIEKIFVKGSTFIIGIILARLLSPSDYGLMGMLSIFISLSTIFIESGFAKALIQKQERTELDFSTTFLFNLGSSFIIYGIFYVIAPWIAIFYDSPQLSPLLRVLSLNIVIGSLNIVQRAKLMIAMNFKTLAKINFLGTIIGGIIGIYMAYHNYNVWALVGQNISSTGSMAILFFYYTKWKPSFHFSSQSFNSLFRFGSKLLITGTVATIFNNITTIAIGKLYKSNELGFYTRASQFTEMIAWTINDVLGNVTFPVLSELQKQPERMIDIYKKSLFYSSLVTFPIMILLAVLAKPLVTILLTEKWLPCVPLIQILCFARMLTPLSAINMNLLNAIGRPDLFMKVDLSKIPFELIILIITIPMGVKAIVIGNLISTIICFFINTYYPQKIFGYGGIQQLKDSFKIFIALIFMSATSYISTLVFENPIAKLIIGGIVGIIIYLISCSIFKIINFRVIFNYIKN</sequence>
<comment type="subcellular location">
    <subcellularLocation>
        <location evidence="1">Cell membrane</location>
        <topology evidence="1">Multi-pass membrane protein</topology>
    </subcellularLocation>
</comment>
<feature type="transmembrane region" description="Helical" evidence="7">
    <location>
        <begin position="45"/>
        <end position="69"/>
    </location>
</feature>
<accession>A0A3E4VWV5</accession>
<dbReference type="Proteomes" id="UP000260780">
    <property type="component" value="Unassembled WGS sequence"/>
</dbReference>
<dbReference type="Pfam" id="PF13440">
    <property type="entry name" value="Polysacc_synt_3"/>
    <property type="match status" value="1"/>
</dbReference>
<organism evidence="8 9">
    <name type="scientific">Phocaeicola plebeius</name>
    <dbReference type="NCBI Taxonomy" id="310297"/>
    <lineage>
        <taxon>Bacteria</taxon>
        <taxon>Pseudomonadati</taxon>
        <taxon>Bacteroidota</taxon>
        <taxon>Bacteroidia</taxon>
        <taxon>Bacteroidales</taxon>
        <taxon>Bacteroidaceae</taxon>
        <taxon>Phocaeicola</taxon>
    </lineage>
</organism>
<keyword evidence="4 7" id="KW-0812">Transmembrane</keyword>
<evidence type="ECO:0000256" key="6">
    <source>
        <dbReference type="ARBA" id="ARBA00023136"/>
    </source>
</evidence>
<protein>
    <submittedName>
        <fullName evidence="8">Lipopolysaccharide biosynthesis protein</fullName>
    </submittedName>
</protein>
<comment type="caution">
    <text evidence="8">The sequence shown here is derived from an EMBL/GenBank/DDBJ whole genome shotgun (WGS) entry which is preliminary data.</text>
</comment>
<gene>
    <name evidence="8" type="ORF">DXC17_16485</name>
</gene>
<feature type="transmembrane region" description="Helical" evidence="7">
    <location>
        <begin position="417"/>
        <end position="437"/>
    </location>
</feature>
<reference evidence="8 9" key="1">
    <citation type="submission" date="2018-08" db="EMBL/GenBank/DDBJ databases">
        <title>A genome reference for cultivated species of the human gut microbiota.</title>
        <authorList>
            <person name="Zou Y."/>
            <person name="Xue W."/>
            <person name="Luo G."/>
        </authorList>
    </citation>
    <scope>NUCLEOTIDE SEQUENCE [LARGE SCALE GENOMIC DNA]</scope>
    <source>
        <strain evidence="8 9">OM08-14</strain>
    </source>
</reference>
<feature type="transmembrane region" description="Helical" evidence="7">
    <location>
        <begin position="81"/>
        <end position="104"/>
    </location>
</feature>
<evidence type="ECO:0000256" key="7">
    <source>
        <dbReference type="SAM" id="Phobius"/>
    </source>
</evidence>
<keyword evidence="6 7" id="KW-0472">Membrane</keyword>
<evidence type="ECO:0000256" key="5">
    <source>
        <dbReference type="ARBA" id="ARBA00022989"/>
    </source>
</evidence>
<dbReference type="GO" id="GO:0005886">
    <property type="term" value="C:plasma membrane"/>
    <property type="evidence" value="ECO:0007669"/>
    <property type="project" value="UniProtKB-SubCell"/>
</dbReference>
<feature type="transmembrane region" description="Helical" evidence="7">
    <location>
        <begin position="145"/>
        <end position="166"/>
    </location>
</feature>
<keyword evidence="3" id="KW-1003">Cell membrane</keyword>
<evidence type="ECO:0000256" key="3">
    <source>
        <dbReference type="ARBA" id="ARBA00022475"/>
    </source>
</evidence>
<feature type="transmembrane region" description="Helical" evidence="7">
    <location>
        <begin position="444"/>
        <end position="465"/>
    </location>
</feature>
<dbReference type="PANTHER" id="PTHR30250">
    <property type="entry name" value="PST FAMILY PREDICTED COLANIC ACID TRANSPORTER"/>
    <property type="match status" value="1"/>
</dbReference>
<proteinExistence type="inferred from homology"/>
<comment type="similarity">
    <text evidence="2">Belongs to the polysaccharide synthase family.</text>
</comment>